<feature type="region of interest" description="Disordered" evidence="2">
    <location>
        <begin position="213"/>
        <end position="233"/>
    </location>
</feature>
<proteinExistence type="predicted"/>
<accession>A0ABQ8VCW1</accession>
<feature type="region of interest" description="Disordered" evidence="2">
    <location>
        <begin position="1"/>
        <end position="29"/>
    </location>
</feature>
<feature type="coiled-coil region" evidence="1">
    <location>
        <begin position="345"/>
        <end position="372"/>
    </location>
</feature>
<reference evidence="3" key="1">
    <citation type="submission" date="2022-08" db="EMBL/GenBank/DDBJ databases">
        <title>A Global Phylogenomic Analysis of the Shiitake Genus Lentinula.</title>
        <authorList>
            <consortium name="DOE Joint Genome Institute"/>
            <person name="Sierra-Patev S."/>
            <person name="Min B."/>
            <person name="Naranjo-Ortiz M."/>
            <person name="Looney B."/>
            <person name="Konkel Z."/>
            <person name="Slot J.C."/>
            <person name="Sakamoto Y."/>
            <person name="Steenwyk J.L."/>
            <person name="Rokas A."/>
            <person name="Carro J."/>
            <person name="Camarero S."/>
            <person name="Ferreira P."/>
            <person name="Molpeceres G."/>
            <person name="Ruiz-Duenas F.J."/>
            <person name="Serrano A."/>
            <person name="Henrissat B."/>
            <person name="Drula E."/>
            <person name="Hughes K.W."/>
            <person name="Mata J.L."/>
            <person name="Ishikawa N.K."/>
            <person name="Vargas-Isla R."/>
            <person name="Ushijima S."/>
            <person name="Smith C.A."/>
            <person name="Ahrendt S."/>
            <person name="Andreopoulos W."/>
            <person name="He G."/>
            <person name="Labutti K."/>
            <person name="Lipzen A."/>
            <person name="Ng V."/>
            <person name="Riley R."/>
            <person name="Sandor L."/>
            <person name="Barry K."/>
            <person name="Martinez A.T."/>
            <person name="Xiao Y."/>
            <person name="Gibbons J.G."/>
            <person name="Terashima K."/>
            <person name="Grigoriev I.V."/>
            <person name="Hibbett D.S."/>
        </authorList>
    </citation>
    <scope>NUCLEOTIDE SEQUENCE</scope>
    <source>
        <strain evidence="3">RHP3577 ss4</strain>
    </source>
</reference>
<evidence type="ECO:0000256" key="2">
    <source>
        <dbReference type="SAM" id="MobiDB-lite"/>
    </source>
</evidence>
<dbReference type="EMBL" id="JANVFT010000051">
    <property type="protein sequence ID" value="KAJ4485095.1"/>
    <property type="molecule type" value="Genomic_DNA"/>
</dbReference>
<sequence length="607" mass="67208">MSFPSPSAITGAPNPVLPPVSPPSHPDSAEMTVDAAINELASTIEEPPLGQLALFRSVFGVGVSLARYIVDDPLWPLLTAAGLPCSFCVRGKKEANCSVVPHLARCSNCDDKKPCILGRLARFRYFSRQRTCFTLPSEQWRDIAAKIETSTDSTVALIELNALDEQDQQELDHLELGEFLQKQPQLPRPSTTSSLPSPIPSVVVTPRALAKKRKRSVWQEEGGSSSLRKRPVGEVSEPEVAVVLVLRPPFVNTSGLVPLSGDRVDEVVHFPPPSEESRSTQVPLPQAQGHSSDLLGRKRSNSPGSSSQLIPPVVSECRSVVTIETPPPSQRSRDVPHPFPRARATTALKAENETLRAEVADLRKLLEASRTETSTLTSLLRDTTTSLDDRNKDLEASRRALQDVAADHLEYGHVLAQFRAIEAELPQAPLKDTLTQFHLAVAEVDAYREVAIRQKQELSELCVQVDKEQKQSYEAHEELDAANAHAIHLRDRLEDLEETVHHYRTRAHVAEELIRKYPEDEGLYEVDLCLLSSLQNKLTAFEVMLHCMATFAHRLHSADPANLLHHHNMYVGGLIESVITLLSRSLLHPPEQMRTVVELALDYLSQG</sequence>
<evidence type="ECO:0000256" key="1">
    <source>
        <dbReference type="SAM" id="Coils"/>
    </source>
</evidence>
<name>A0ABQ8VCW1_9AGAR</name>
<dbReference type="Proteomes" id="UP001150217">
    <property type="component" value="Unassembled WGS sequence"/>
</dbReference>
<feature type="region of interest" description="Disordered" evidence="2">
    <location>
        <begin position="267"/>
        <end position="315"/>
    </location>
</feature>
<organism evidence="3 4">
    <name type="scientific">Lentinula lateritia</name>
    <dbReference type="NCBI Taxonomy" id="40482"/>
    <lineage>
        <taxon>Eukaryota</taxon>
        <taxon>Fungi</taxon>
        <taxon>Dikarya</taxon>
        <taxon>Basidiomycota</taxon>
        <taxon>Agaricomycotina</taxon>
        <taxon>Agaricomycetes</taxon>
        <taxon>Agaricomycetidae</taxon>
        <taxon>Agaricales</taxon>
        <taxon>Marasmiineae</taxon>
        <taxon>Omphalotaceae</taxon>
        <taxon>Lentinula</taxon>
    </lineage>
</organism>
<gene>
    <name evidence="3" type="ORF">C8R41DRAFT_921403</name>
</gene>
<evidence type="ECO:0000313" key="4">
    <source>
        <dbReference type="Proteomes" id="UP001150217"/>
    </source>
</evidence>
<keyword evidence="1" id="KW-0175">Coiled coil</keyword>
<keyword evidence="4" id="KW-1185">Reference proteome</keyword>
<feature type="compositionally biased region" description="Pro residues" evidence="2">
    <location>
        <begin position="15"/>
        <end position="25"/>
    </location>
</feature>
<feature type="compositionally biased region" description="Polar residues" evidence="2">
    <location>
        <begin position="279"/>
        <end position="291"/>
    </location>
</feature>
<comment type="caution">
    <text evidence="3">The sequence shown here is derived from an EMBL/GenBank/DDBJ whole genome shotgun (WGS) entry which is preliminary data.</text>
</comment>
<feature type="coiled-coil region" evidence="1">
    <location>
        <begin position="479"/>
        <end position="513"/>
    </location>
</feature>
<evidence type="ECO:0000313" key="3">
    <source>
        <dbReference type="EMBL" id="KAJ4485095.1"/>
    </source>
</evidence>
<protein>
    <submittedName>
        <fullName evidence="3">Uncharacterized protein</fullName>
    </submittedName>
</protein>